<proteinExistence type="predicted"/>
<accession>A0A4V2NFF8</accession>
<sequence length="105" mass="11913">MAMPVCTNILPEDDFLSSKWSKDAQFRPTNSLLFALIRHEDEGATASSLREALNEIGRIFLCSACAQKRGYDNNVGMFPYLLEHRAHVNTVSTDQVKRIKLREGR</sequence>
<comment type="caution">
    <text evidence="1">The sequence shown here is derived from an EMBL/GenBank/DDBJ whole genome shotgun (WGS) entry which is preliminary data.</text>
</comment>
<evidence type="ECO:0000313" key="1">
    <source>
        <dbReference type="EMBL" id="TCG00928.1"/>
    </source>
</evidence>
<name>A0A4V2NFF8_9BURK</name>
<protein>
    <submittedName>
        <fullName evidence="1">Uncharacterized protein</fullName>
    </submittedName>
</protein>
<reference evidence="1 2" key="1">
    <citation type="submission" date="2017-02" db="EMBL/GenBank/DDBJ databases">
        <title>Paraburkholderia sophoroidis sp. nov. and Paraburkholderia steynii sp. nov. rhizobial symbionts of the fynbos legume Hypocalyptus sophoroides.</title>
        <authorList>
            <person name="Steenkamp E.T."/>
            <person name="Beukes C.W."/>
            <person name="Van Zyl E."/>
            <person name="Avontuur J."/>
            <person name="Chan W.Y."/>
            <person name="Hassen A."/>
            <person name="Palmer M."/>
            <person name="Mthombeni L."/>
            <person name="Phalane F."/>
            <person name="Sereme K."/>
            <person name="Venter S.N."/>
        </authorList>
    </citation>
    <scope>NUCLEOTIDE SEQUENCE [LARGE SCALE GENOMIC DNA]</scope>
    <source>
        <strain evidence="1 2">HC1.1ba</strain>
    </source>
</reference>
<gene>
    <name evidence="1" type="ORF">BZM27_54580</name>
</gene>
<dbReference type="Proteomes" id="UP000294200">
    <property type="component" value="Unassembled WGS sequence"/>
</dbReference>
<dbReference type="AlphaFoldDB" id="A0A4V2NFF8"/>
<evidence type="ECO:0000313" key="2">
    <source>
        <dbReference type="Proteomes" id="UP000294200"/>
    </source>
</evidence>
<keyword evidence="2" id="KW-1185">Reference proteome</keyword>
<organism evidence="1 2">
    <name type="scientific">Paraburkholderia steynii</name>
    <dbReference type="NCBI Taxonomy" id="1245441"/>
    <lineage>
        <taxon>Bacteria</taxon>
        <taxon>Pseudomonadati</taxon>
        <taxon>Pseudomonadota</taxon>
        <taxon>Betaproteobacteria</taxon>
        <taxon>Burkholderiales</taxon>
        <taxon>Burkholderiaceae</taxon>
        <taxon>Paraburkholderia</taxon>
    </lineage>
</organism>
<dbReference type="EMBL" id="MWML01000973">
    <property type="protein sequence ID" value="TCG00928.1"/>
    <property type="molecule type" value="Genomic_DNA"/>
</dbReference>